<comment type="caution">
    <text evidence="2">The sequence shown here is derived from an EMBL/GenBank/DDBJ whole genome shotgun (WGS) entry which is preliminary data.</text>
</comment>
<sequence>MKPAGSAPAVPAPGCRIPTSYFVFPLLRLLNTADPPADLKALTINHAARSGGERAGEQVTLTHPPPDPITPQTPATVRQ</sequence>
<dbReference type="EMBL" id="JASDAP010000005">
    <property type="protein sequence ID" value="KAK1902791.1"/>
    <property type="molecule type" value="Genomic_DNA"/>
</dbReference>
<feature type="region of interest" description="Disordered" evidence="1">
    <location>
        <begin position="48"/>
        <end position="79"/>
    </location>
</feature>
<proteinExistence type="predicted"/>
<dbReference type="AlphaFoldDB" id="A0AAD9CKV5"/>
<evidence type="ECO:0000313" key="2">
    <source>
        <dbReference type="EMBL" id="KAK1902791.1"/>
    </source>
</evidence>
<protein>
    <submittedName>
        <fullName evidence="2">ADP-ribosylation factor-binding protein C25H2.16c</fullName>
    </submittedName>
</protein>
<evidence type="ECO:0000313" key="3">
    <source>
        <dbReference type="Proteomes" id="UP001228049"/>
    </source>
</evidence>
<dbReference type="Proteomes" id="UP001228049">
    <property type="component" value="Unassembled WGS sequence"/>
</dbReference>
<reference evidence="2" key="1">
    <citation type="submission" date="2023-04" db="EMBL/GenBank/DDBJ databases">
        <title>Chromosome-level genome of Chaenocephalus aceratus.</title>
        <authorList>
            <person name="Park H."/>
        </authorList>
    </citation>
    <scope>NUCLEOTIDE SEQUENCE</scope>
    <source>
        <strain evidence="2">DE</strain>
        <tissue evidence="2">Muscle</tissue>
    </source>
</reference>
<keyword evidence="3" id="KW-1185">Reference proteome</keyword>
<gene>
    <name evidence="2" type="ORF">KUDE01_005751</name>
</gene>
<name>A0AAD9CKV5_DISEL</name>
<organism evidence="2 3">
    <name type="scientific">Dissostichus eleginoides</name>
    <name type="common">Patagonian toothfish</name>
    <name type="synonym">Dissostichus amissus</name>
    <dbReference type="NCBI Taxonomy" id="100907"/>
    <lineage>
        <taxon>Eukaryota</taxon>
        <taxon>Metazoa</taxon>
        <taxon>Chordata</taxon>
        <taxon>Craniata</taxon>
        <taxon>Vertebrata</taxon>
        <taxon>Euteleostomi</taxon>
        <taxon>Actinopterygii</taxon>
        <taxon>Neopterygii</taxon>
        <taxon>Teleostei</taxon>
        <taxon>Neoteleostei</taxon>
        <taxon>Acanthomorphata</taxon>
        <taxon>Eupercaria</taxon>
        <taxon>Perciformes</taxon>
        <taxon>Notothenioidei</taxon>
        <taxon>Nototheniidae</taxon>
        <taxon>Dissostichus</taxon>
    </lineage>
</organism>
<evidence type="ECO:0000256" key="1">
    <source>
        <dbReference type="SAM" id="MobiDB-lite"/>
    </source>
</evidence>
<accession>A0AAD9CKV5</accession>